<accession>A0A1E3EY24</accession>
<gene>
    <name evidence="1" type="ORF">JOH49_000674</name>
</gene>
<reference evidence="1" key="1">
    <citation type="submission" date="2021-02" db="EMBL/GenBank/DDBJ databases">
        <title>Genomic Encyclopedia of Type Strains, Phase IV (KMG-V): Genome sequencing to study the core and pangenomes of soil and plant-associated prokaryotes.</title>
        <authorList>
            <person name="Whitman W."/>
        </authorList>
    </citation>
    <scope>NUCLEOTIDE SEQUENCE</scope>
    <source>
        <strain evidence="1">USDA 406</strain>
    </source>
</reference>
<evidence type="ECO:0008006" key="3">
    <source>
        <dbReference type="Google" id="ProtNLM"/>
    </source>
</evidence>
<evidence type="ECO:0000313" key="2">
    <source>
        <dbReference type="Proteomes" id="UP000673383"/>
    </source>
</evidence>
<sequence length="74" mass="8402">MSVGSYKGIEYSIIQSIYPKGWRWTIHTSTKSGQSDTAPTQHEAKVAVFRAIDQVAASLYDRDLDPRHYFVARV</sequence>
<proteinExistence type="predicted"/>
<dbReference type="Proteomes" id="UP000673383">
    <property type="component" value="Unassembled WGS sequence"/>
</dbReference>
<organism evidence="1 2">
    <name type="scientific">Bradyrhizobium elkanii</name>
    <dbReference type="NCBI Taxonomy" id="29448"/>
    <lineage>
        <taxon>Bacteria</taxon>
        <taxon>Pseudomonadati</taxon>
        <taxon>Pseudomonadota</taxon>
        <taxon>Alphaproteobacteria</taxon>
        <taxon>Hyphomicrobiales</taxon>
        <taxon>Nitrobacteraceae</taxon>
        <taxon>Bradyrhizobium</taxon>
    </lineage>
</organism>
<evidence type="ECO:0000313" key="1">
    <source>
        <dbReference type="EMBL" id="MBP1290921.1"/>
    </source>
</evidence>
<name>A0A1E3EY24_BRAEL</name>
<dbReference type="AlphaFoldDB" id="A0A1E3EY24"/>
<protein>
    <recommendedName>
        <fullName evidence="3">DUF2188 domain-containing protein</fullName>
    </recommendedName>
</protein>
<comment type="caution">
    <text evidence="1">The sequence shown here is derived from an EMBL/GenBank/DDBJ whole genome shotgun (WGS) entry which is preliminary data.</text>
</comment>
<dbReference type="EMBL" id="JAFICZ010000001">
    <property type="protein sequence ID" value="MBP1290921.1"/>
    <property type="molecule type" value="Genomic_DNA"/>
</dbReference>